<dbReference type="EMBL" id="BMCT01000001">
    <property type="protein sequence ID" value="GGF53403.1"/>
    <property type="molecule type" value="Genomic_DNA"/>
</dbReference>
<keyword evidence="3" id="KW-0732">Signal</keyword>
<dbReference type="Pfam" id="PF13584">
    <property type="entry name" value="BatD"/>
    <property type="match status" value="1"/>
</dbReference>
<feature type="transmembrane region" description="Helical" evidence="2">
    <location>
        <begin position="457"/>
        <end position="478"/>
    </location>
</feature>
<keyword evidence="6" id="KW-1185">Reference proteome</keyword>
<dbReference type="RefSeq" id="WP_188576110.1">
    <property type="nucleotide sequence ID" value="NZ_BMCT01000001.1"/>
</dbReference>
<protein>
    <recommendedName>
        <fullName evidence="4">DUF7939 domain-containing protein</fullName>
    </recommendedName>
</protein>
<evidence type="ECO:0000256" key="3">
    <source>
        <dbReference type="SAM" id="SignalP"/>
    </source>
</evidence>
<dbReference type="PANTHER" id="PTHR40940:SF1">
    <property type="entry name" value="PROTEIN BATD"/>
    <property type="match status" value="1"/>
</dbReference>
<feature type="compositionally biased region" description="Pro residues" evidence="1">
    <location>
        <begin position="424"/>
        <end position="437"/>
    </location>
</feature>
<evidence type="ECO:0000313" key="6">
    <source>
        <dbReference type="Proteomes" id="UP000606044"/>
    </source>
</evidence>
<feature type="chain" id="PRO_5037687028" description="DUF7939 domain-containing protein" evidence="3">
    <location>
        <begin position="29"/>
        <end position="602"/>
    </location>
</feature>
<name>A0A917F678_9HYPH</name>
<dbReference type="InterPro" id="IPR057699">
    <property type="entry name" value="DUF7939"/>
</dbReference>
<dbReference type="InterPro" id="IPR025738">
    <property type="entry name" value="BatD"/>
</dbReference>
<keyword evidence="2" id="KW-1133">Transmembrane helix</keyword>
<reference evidence="5" key="1">
    <citation type="journal article" date="2014" name="Int. J. Syst. Evol. Microbiol.">
        <title>Complete genome sequence of Corynebacterium casei LMG S-19264T (=DSM 44701T), isolated from a smear-ripened cheese.</title>
        <authorList>
            <consortium name="US DOE Joint Genome Institute (JGI-PGF)"/>
            <person name="Walter F."/>
            <person name="Albersmeier A."/>
            <person name="Kalinowski J."/>
            <person name="Ruckert C."/>
        </authorList>
    </citation>
    <scope>NUCLEOTIDE SEQUENCE</scope>
    <source>
        <strain evidence="5">CCM 7897</strain>
    </source>
</reference>
<dbReference type="PANTHER" id="PTHR40940">
    <property type="entry name" value="PROTEIN BATD-RELATED"/>
    <property type="match status" value="1"/>
</dbReference>
<evidence type="ECO:0000313" key="5">
    <source>
        <dbReference type="EMBL" id="GGF53403.1"/>
    </source>
</evidence>
<keyword evidence="2" id="KW-0812">Transmembrane</keyword>
<gene>
    <name evidence="5" type="ORF">GCM10007301_11060</name>
</gene>
<comment type="caution">
    <text evidence="5">The sequence shown here is derived from an EMBL/GenBank/DDBJ whole genome shotgun (WGS) entry which is preliminary data.</text>
</comment>
<keyword evidence="2" id="KW-0472">Membrane</keyword>
<organism evidence="5 6">
    <name type="scientific">Azorhizobium oxalatiphilum</name>
    <dbReference type="NCBI Taxonomy" id="980631"/>
    <lineage>
        <taxon>Bacteria</taxon>
        <taxon>Pseudomonadati</taxon>
        <taxon>Pseudomonadota</taxon>
        <taxon>Alphaproteobacteria</taxon>
        <taxon>Hyphomicrobiales</taxon>
        <taxon>Xanthobacteraceae</taxon>
        <taxon>Azorhizobium</taxon>
    </lineage>
</organism>
<dbReference type="Proteomes" id="UP000606044">
    <property type="component" value="Unassembled WGS sequence"/>
</dbReference>
<dbReference type="AlphaFoldDB" id="A0A917F678"/>
<sequence length="602" mass="64160">MMRLPTHLARLRAALVLLLALAPGLAIAASLTATVSPTNIIDGDTVELVLSLTDGDGKQPPNLSALTRDFDVVEQGRRSRPVTENGRRVTVNEWLITLAPKRSGKLVIPQLAVAGLLSQPLTITVVPSATATQDMDEKPLFVRLEAGDVSPFVQSDIPVSVRVYARIDMLGGGLSPPEADGAAFTPQGEQRQYARAIGKFRYQVIEQNYLMRPQRSGTITVKPVTLRARVVSYSGNEASDAMARMLGRPPGTMPWMNTPTATREMITESNPLTITVRERPADAKGWFLPARRVAISSEWTTPLKDAKVGSVLSRTIRLEAVGAGPNQLPPLTPADVAGIRQYVETNRSESAPIRGEQGALLTQTVSVVPTRAGTYTLPAIEVAWWNTATQQQQTAVLPAETFTVAPDPRAMAQEPPTPVTSTTAPPPGATPTPPPVAAPASDRMADVWAFLLRHREIIGSVLGAAIVLFALGYLGRWLRGAIAARKRNAPVAVTAPATPSRANALRDPEAAEQALINACKAKDAGAAHRAVLAWLRLSGGAGTPVSPDLERALGTLRTSVYGETPARFDGGSFLKAFRAEQKARGAKPKAVRGAKLAPLYPS</sequence>
<reference evidence="5" key="2">
    <citation type="submission" date="2020-09" db="EMBL/GenBank/DDBJ databases">
        <authorList>
            <person name="Sun Q."/>
            <person name="Sedlacek I."/>
        </authorList>
    </citation>
    <scope>NUCLEOTIDE SEQUENCE</scope>
    <source>
        <strain evidence="5">CCM 7897</strain>
    </source>
</reference>
<feature type="region of interest" description="Disordered" evidence="1">
    <location>
        <begin position="408"/>
        <end position="439"/>
    </location>
</feature>
<dbReference type="Pfam" id="PF25607">
    <property type="entry name" value="DUF7939"/>
    <property type="match status" value="1"/>
</dbReference>
<evidence type="ECO:0000256" key="1">
    <source>
        <dbReference type="SAM" id="MobiDB-lite"/>
    </source>
</evidence>
<evidence type="ECO:0000256" key="2">
    <source>
        <dbReference type="SAM" id="Phobius"/>
    </source>
</evidence>
<evidence type="ECO:0000259" key="4">
    <source>
        <dbReference type="Pfam" id="PF25607"/>
    </source>
</evidence>
<feature type="signal peptide" evidence="3">
    <location>
        <begin position="1"/>
        <end position="28"/>
    </location>
</feature>
<feature type="domain" description="DUF7939" evidence="4">
    <location>
        <begin position="510"/>
        <end position="583"/>
    </location>
</feature>
<accession>A0A917F678</accession>
<proteinExistence type="predicted"/>